<keyword evidence="7" id="KW-1185">Reference proteome</keyword>
<dbReference type="InterPro" id="IPR003439">
    <property type="entry name" value="ABC_transporter-like_ATP-bd"/>
</dbReference>
<name>A0ABZ1BR90_9FIRM</name>
<organism evidence="6 7">
    <name type="scientific">Geochorda subterranea</name>
    <dbReference type="NCBI Taxonomy" id="3109564"/>
    <lineage>
        <taxon>Bacteria</taxon>
        <taxon>Bacillati</taxon>
        <taxon>Bacillota</taxon>
        <taxon>Limnochordia</taxon>
        <taxon>Limnochordales</taxon>
        <taxon>Geochordaceae</taxon>
        <taxon>Geochorda</taxon>
    </lineage>
</organism>
<keyword evidence="4 6" id="KW-0067">ATP-binding</keyword>
<dbReference type="GO" id="GO:0005524">
    <property type="term" value="F:ATP binding"/>
    <property type="evidence" value="ECO:0007669"/>
    <property type="project" value="UniProtKB-KW"/>
</dbReference>
<keyword evidence="2" id="KW-0813">Transport</keyword>
<sequence>MEPPATHAVIEARGLTKRYGQRTVVDGLDLTVHEGEIFGLLGPNGAGKTTTILMLLGLTEPTAGVVRVLGHDPLREPLDVKRRVGYLPENVGFYDELTASENLLYTARLNGLDEREARAHVEALLEAVGLASAAHRRVREYSRGMRQRLGLADVLVKRPRIVILDEPTLGIDPKGVDEVLQLIAHLSQQERVTVLLSSHLLHQVQRICHRVGIFVGGRLIAQGPVESLARQLAGTAPLVVEVGVGPGQQSQAEHLVRTIDGVLDVTVNADGLVLSCRQDVRPEVARTLVTHGLSVQHLRLHTYGLDDIYRLYFQGGMQDGQRGPRSVVGGAA</sequence>
<dbReference type="EMBL" id="CP141614">
    <property type="protein sequence ID" value="WRP15259.1"/>
    <property type="molecule type" value="Genomic_DNA"/>
</dbReference>
<dbReference type="PROSITE" id="PS50893">
    <property type="entry name" value="ABC_TRANSPORTER_2"/>
    <property type="match status" value="1"/>
</dbReference>
<comment type="similarity">
    <text evidence="1">Belongs to the ABC transporter superfamily.</text>
</comment>
<keyword evidence="3" id="KW-0547">Nucleotide-binding</keyword>
<evidence type="ECO:0000256" key="4">
    <source>
        <dbReference type="ARBA" id="ARBA00022840"/>
    </source>
</evidence>
<dbReference type="RefSeq" id="WP_324669655.1">
    <property type="nucleotide sequence ID" value="NZ_CP141614.1"/>
</dbReference>
<dbReference type="CDD" id="cd03230">
    <property type="entry name" value="ABC_DR_subfamily_A"/>
    <property type="match status" value="1"/>
</dbReference>
<dbReference type="InterPro" id="IPR003593">
    <property type="entry name" value="AAA+_ATPase"/>
</dbReference>
<evidence type="ECO:0000259" key="5">
    <source>
        <dbReference type="PROSITE" id="PS50893"/>
    </source>
</evidence>
<evidence type="ECO:0000256" key="2">
    <source>
        <dbReference type="ARBA" id="ARBA00022448"/>
    </source>
</evidence>
<gene>
    <name evidence="6" type="ORF">VLY81_03570</name>
</gene>
<accession>A0ABZ1BR90</accession>
<dbReference type="PANTHER" id="PTHR43335">
    <property type="entry name" value="ABC TRANSPORTER, ATP-BINDING PROTEIN"/>
    <property type="match status" value="1"/>
</dbReference>
<reference evidence="7" key="1">
    <citation type="submission" date="2023-12" db="EMBL/GenBank/DDBJ databases">
        <title>Novel isolates from deep terrestrial aquifers shed light on the physiology and ecology of the class Limnochordia.</title>
        <authorList>
            <person name="Karnachuk O.V."/>
            <person name="Lukina A.P."/>
            <person name="Avakyan M.R."/>
            <person name="Kadnikov V."/>
            <person name="Begmatov S."/>
            <person name="Beletsky A.V."/>
            <person name="Mardanov A.V."/>
            <person name="Ravin N.V."/>
        </authorList>
    </citation>
    <scope>NUCLEOTIDE SEQUENCE [LARGE SCALE GENOMIC DNA]</scope>
    <source>
        <strain evidence="7">LN</strain>
    </source>
</reference>
<dbReference type="SUPFAM" id="SSF52540">
    <property type="entry name" value="P-loop containing nucleoside triphosphate hydrolases"/>
    <property type="match status" value="1"/>
</dbReference>
<dbReference type="Pfam" id="PF00005">
    <property type="entry name" value="ABC_tran"/>
    <property type="match status" value="1"/>
</dbReference>
<evidence type="ECO:0000313" key="6">
    <source>
        <dbReference type="EMBL" id="WRP15259.1"/>
    </source>
</evidence>
<evidence type="ECO:0000256" key="1">
    <source>
        <dbReference type="ARBA" id="ARBA00005417"/>
    </source>
</evidence>
<evidence type="ECO:0000313" key="7">
    <source>
        <dbReference type="Proteomes" id="UP001333102"/>
    </source>
</evidence>
<dbReference type="Gene3D" id="3.40.50.300">
    <property type="entry name" value="P-loop containing nucleotide triphosphate hydrolases"/>
    <property type="match status" value="1"/>
</dbReference>
<evidence type="ECO:0000256" key="3">
    <source>
        <dbReference type="ARBA" id="ARBA00022741"/>
    </source>
</evidence>
<dbReference type="Proteomes" id="UP001333102">
    <property type="component" value="Chromosome"/>
</dbReference>
<feature type="domain" description="ABC transporter" evidence="5">
    <location>
        <begin position="10"/>
        <end position="241"/>
    </location>
</feature>
<dbReference type="SMART" id="SM00382">
    <property type="entry name" value="AAA"/>
    <property type="match status" value="1"/>
</dbReference>
<protein>
    <submittedName>
        <fullName evidence="6">ABC transporter ATP-binding protein</fullName>
    </submittedName>
</protein>
<dbReference type="PANTHER" id="PTHR43335:SF11">
    <property type="entry name" value="ABC TRANSPORTER RELATED"/>
    <property type="match status" value="1"/>
</dbReference>
<proteinExistence type="inferred from homology"/>
<dbReference type="InterPro" id="IPR027417">
    <property type="entry name" value="P-loop_NTPase"/>
</dbReference>